<proteinExistence type="inferred from homology"/>
<reference evidence="6 7" key="1">
    <citation type="submission" date="2022-11" db="EMBL/GenBank/DDBJ databases">
        <title>Mycobacterium sp. nov.</title>
        <authorList>
            <person name="Papic B."/>
            <person name="Spicic S."/>
            <person name="Duvnjak S."/>
        </authorList>
    </citation>
    <scope>NUCLEOTIDE SEQUENCE [LARGE SCALE GENOMIC DNA]</scope>
    <source>
        <strain evidence="6 7">CVI_P4</strain>
    </source>
</reference>
<evidence type="ECO:0000256" key="4">
    <source>
        <dbReference type="SAM" id="MobiDB-lite"/>
    </source>
</evidence>
<dbReference type="InterPro" id="IPR050770">
    <property type="entry name" value="Intradiol_RC_Dioxygenase"/>
</dbReference>
<dbReference type="InterPro" id="IPR015889">
    <property type="entry name" value="Intradiol_dOase_core"/>
</dbReference>
<evidence type="ECO:0000313" key="7">
    <source>
        <dbReference type="Proteomes" id="UP001300745"/>
    </source>
</evidence>
<dbReference type="Proteomes" id="UP001300745">
    <property type="component" value="Unassembled WGS sequence"/>
</dbReference>
<evidence type="ECO:0000259" key="5">
    <source>
        <dbReference type="Pfam" id="PF00775"/>
    </source>
</evidence>
<dbReference type="InterPro" id="IPR000627">
    <property type="entry name" value="Intradiol_dOase_C"/>
</dbReference>
<dbReference type="Pfam" id="PF00775">
    <property type="entry name" value="Dioxygenase_C"/>
    <property type="match status" value="1"/>
</dbReference>
<evidence type="ECO:0000256" key="1">
    <source>
        <dbReference type="ARBA" id="ARBA00007825"/>
    </source>
</evidence>
<evidence type="ECO:0000256" key="2">
    <source>
        <dbReference type="ARBA" id="ARBA00022964"/>
    </source>
</evidence>
<dbReference type="SUPFAM" id="SSF49482">
    <property type="entry name" value="Aromatic compound dioxygenase"/>
    <property type="match status" value="1"/>
</dbReference>
<dbReference type="PANTHER" id="PTHR33711:SF7">
    <property type="entry name" value="INTRADIOL RING-CLEAVAGE DIOXYGENASES DOMAIN-CONTAINING PROTEIN-RELATED"/>
    <property type="match status" value="1"/>
</dbReference>
<protein>
    <recommendedName>
        <fullName evidence="5">Intradiol ring-cleavage dioxygenases domain-containing protein</fullName>
    </recommendedName>
</protein>
<gene>
    <name evidence="6" type="ORF">ORI27_15685</name>
</gene>
<dbReference type="PANTHER" id="PTHR33711">
    <property type="entry name" value="DIOXYGENASE, PUTATIVE (AFU_ORTHOLOGUE AFUA_2G02910)-RELATED"/>
    <property type="match status" value="1"/>
</dbReference>
<organism evidence="6 7">
    <name type="scientific">Mycobacterium pinniadriaticum</name>
    <dbReference type="NCBI Taxonomy" id="2994102"/>
    <lineage>
        <taxon>Bacteria</taxon>
        <taxon>Bacillati</taxon>
        <taxon>Actinomycetota</taxon>
        <taxon>Actinomycetes</taxon>
        <taxon>Mycobacteriales</taxon>
        <taxon>Mycobacteriaceae</taxon>
        <taxon>Mycobacterium</taxon>
    </lineage>
</organism>
<evidence type="ECO:0000256" key="3">
    <source>
        <dbReference type="ARBA" id="ARBA00023002"/>
    </source>
</evidence>
<dbReference type="EMBL" id="JAPJDO010000012">
    <property type="protein sequence ID" value="MCX2938149.1"/>
    <property type="molecule type" value="Genomic_DNA"/>
</dbReference>
<keyword evidence="3" id="KW-0560">Oxidoreductase</keyword>
<keyword evidence="2" id="KW-0223">Dioxygenase</keyword>
<name>A0ABT3SF56_9MYCO</name>
<dbReference type="Gene3D" id="2.60.130.10">
    <property type="entry name" value="Aromatic compound dioxygenase"/>
    <property type="match status" value="1"/>
</dbReference>
<feature type="domain" description="Intradiol ring-cleavage dioxygenases" evidence="5">
    <location>
        <begin position="99"/>
        <end position="263"/>
    </location>
</feature>
<dbReference type="RefSeq" id="WP_265997924.1">
    <property type="nucleotide sequence ID" value="NZ_JAPJDN010000012.1"/>
</dbReference>
<accession>A0ABT3SF56</accession>
<keyword evidence="7" id="KW-1185">Reference proteome</keyword>
<evidence type="ECO:0000313" key="6">
    <source>
        <dbReference type="EMBL" id="MCX2938149.1"/>
    </source>
</evidence>
<comment type="caution">
    <text evidence="6">The sequence shown here is derived from an EMBL/GenBank/DDBJ whole genome shotgun (WGS) entry which is preliminary data.</text>
</comment>
<sequence>MSTAAPVTKWRPEDPDAPFVPDESKLSPRLIEIKEALVNAVSKVFRDKRITHEEYERFRQVVMELQKMGVVHGFFDVWLDKMTDESADDEWPGTTSNPEGPLYVPGAPILAPVGPGPSYVLPQRENEPGTPLIISGQVRSLDGTPLSGAEFDVWQCCADTGIYSNFGLDDQPDWNLRGKFSCDAQGRYEFRTIKPVPYMTPGIPQPILDIWDALGKAHFRPAHIHFKIWHDDLPGGVFMTQMYFKGDPYLGENDPGENAQSSLEVSPIEHKDPEELKARGLESYSSFLTIDFDIVVETEHAPASSPA</sequence>
<feature type="region of interest" description="Disordered" evidence="4">
    <location>
        <begin position="1"/>
        <end position="22"/>
    </location>
</feature>
<comment type="similarity">
    <text evidence="1">Belongs to the intradiol ring-cleavage dioxygenase family.</text>
</comment>